<feature type="transmembrane region" description="Helical" evidence="8">
    <location>
        <begin position="251"/>
        <end position="270"/>
    </location>
</feature>
<evidence type="ECO:0000259" key="9">
    <source>
        <dbReference type="PROSITE" id="PS50850"/>
    </source>
</evidence>
<dbReference type="NCBIfam" id="TIGR00710">
    <property type="entry name" value="efflux_Bcr_CflA"/>
    <property type="match status" value="1"/>
</dbReference>
<keyword evidence="5 8" id="KW-0812">Transmembrane</keyword>
<dbReference type="RefSeq" id="WP_062063647.1">
    <property type="nucleotide sequence ID" value="NZ_CP013264.1"/>
</dbReference>
<feature type="transmembrane region" description="Helical" evidence="8">
    <location>
        <begin position="82"/>
        <end position="101"/>
    </location>
</feature>
<feature type="transmembrane region" description="Helical" evidence="8">
    <location>
        <begin position="216"/>
        <end position="239"/>
    </location>
</feature>
<evidence type="ECO:0000256" key="3">
    <source>
        <dbReference type="ARBA" id="ARBA00022448"/>
    </source>
</evidence>
<evidence type="ECO:0000313" key="10">
    <source>
        <dbReference type="EMBL" id="ALR20191.1"/>
    </source>
</evidence>
<feature type="transmembrane region" description="Helical" evidence="8">
    <location>
        <begin position="52"/>
        <end position="70"/>
    </location>
</feature>
<dbReference type="AlphaFoldDB" id="A0A0S3EXM4"/>
<feature type="transmembrane region" description="Helical" evidence="8">
    <location>
        <begin position="347"/>
        <end position="366"/>
    </location>
</feature>
<dbReference type="GO" id="GO:1990961">
    <property type="term" value="P:xenobiotic detoxification by transmembrane export across the plasma membrane"/>
    <property type="evidence" value="ECO:0007669"/>
    <property type="project" value="InterPro"/>
</dbReference>
<evidence type="ECO:0000256" key="6">
    <source>
        <dbReference type="ARBA" id="ARBA00022989"/>
    </source>
</evidence>
<evidence type="ECO:0000256" key="1">
    <source>
        <dbReference type="ARBA" id="ARBA00004651"/>
    </source>
</evidence>
<dbReference type="SUPFAM" id="SSF103473">
    <property type="entry name" value="MFS general substrate transporter"/>
    <property type="match status" value="1"/>
</dbReference>
<name>A0A0S3EXM4_9SPHN</name>
<dbReference type="PROSITE" id="PS50850">
    <property type="entry name" value="MFS"/>
    <property type="match status" value="1"/>
</dbReference>
<dbReference type="InterPro" id="IPR036259">
    <property type="entry name" value="MFS_trans_sf"/>
</dbReference>
<gene>
    <name evidence="10" type="ORF">ATN00_07625</name>
</gene>
<proteinExistence type="inferred from homology"/>
<dbReference type="InterPro" id="IPR004812">
    <property type="entry name" value="Efflux_drug-R_Bcr/CmlA"/>
</dbReference>
<comment type="similarity">
    <text evidence="2 8">Belongs to the major facilitator superfamily. Bcr/CmlA family.</text>
</comment>
<feature type="transmembrane region" description="Helical" evidence="8">
    <location>
        <begin position="309"/>
        <end position="335"/>
    </location>
</feature>
<protein>
    <recommendedName>
        <fullName evidence="8">Bcr/CflA family efflux transporter</fullName>
    </recommendedName>
</protein>
<dbReference type="OrthoDB" id="9800416at2"/>
<keyword evidence="4" id="KW-1003">Cell membrane</keyword>
<comment type="subcellular location">
    <subcellularLocation>
        <location evidence="8">Cell inner membrane</location>
        <topology evidence="8">Multi-pass membrane protein</topology>
    </subcellularLocation>
    <subcellularLocation>
        <location evidence="1">Cell membrane</location>
        <topology evidence="1">Multi-pass membrane protein</topology>
    </subcellularLocation>
</comment>
<keyword evidence="11" id="KW-1185">Reference proteome</keyword>
<accession>A0A0S3EXM4</accession>
<keyword evidence="3 8" id="KW-0813">Transport</keyword>
<evidence type="ECO:0000256" key="7">
    <source>
        <dbReference type="ARBA" id="ARBA00023136"/>
    </source>
</evidence>
<evidence type="ECO:0000256" key="8">
    <source>
        <dbReference type="RuleBase" id="RU365088"/>
    </source>
</evidence>
<dbReference type="InterPro" id="IPR020846">
    <property type="entry name" value="MFS_dom"/>
</dbReference>
<dbReference type="InterPro" id="IPR011701">
    <property type="entry name" value="MFS"/>
</dbReference>
<feature type="domain" description="Major facilitator superfamily (MFS) profile" evidence="9">
    <location>
        <begin position="16"/>
        <end position="394"/>
    </location>
</feature>
<evidence type="ECO:0000256" key="4">
    <source>
        <dbReference type="ARBA" id="ARBA00022475"/>
    </source>
</evidence>
<feature type="transmembrane region" description="Helical" evidence="8">
    <location>
        <begin position="17"/>
        <end position="40"/>
    </location>
</feature>
<dbReference type="GO" id="GO:0042910">
    <property type="term" value="F:xenobiotic transmembrane transporter activity"/>
    <property type="evidence" value="ECO:0007669"/>
    <property type="project" value="InterPro"/>
</dbReference>
<feature type="transmembrane region" description="Helical" evidence="8">
    <location>
        <begin position="372"/>
        <end position="391"/>
    </location>
</feature>
<feature type="transmembrane region" description="Helical" evidence="8">
    <location>
        <begin position="107"/>
        <end position="128"/>
    </location>
</feature>
<dbReference type="Gene3D" id="1.20.1720.10">
    <property type="entry name" value="Multidrug resistance protein D"/>
    <property type="match status" value="1"/>
</dbReference>
<evidence type="ECO:0000256" key="2">
    <source>
        <dbReference type="ARBA" id="ARBA00006236"/>
    </source>
</evidence>
<sequence length="398" mass="40657">MVTSSTAEGEQKSRPPLWLLGTITLCGTLGIHIFAPALALAVADLRATPVQLQLSISVYVWALAVGQLVHGPMADRFGRRPVLLGGIFLYTVSGVAAAMAGSSDVLIAARLAQALGGCSGMVIARAIVRDVSMNSQAARDLARLNLAILIGPGIGPLIGGVVATAFGWRAVLLVLALLGIVAFLSVLILLQETNRAGAQRGNIVLHYAALARSRAFLGYALGGGCVTTSWYAFIAAAPFLYQHQFGQSARVTGACLGIVVMGAWVGSFLASRLASASPTQRLLVLGHSLCALFASALCIVMMFDLASAIVVTALMFFYTCGVGLAGPAALAQATAIKPDMAGSASGLYGFFQMVVGAAAAASVSLGSNPGRAAAIALLASAALAQGFFLVARRQALPG</sequence>
<evidence type="ECO:0000313" key="11">
    <source>
        <dbReference type="Proteomes" id="UP000056968"/>
    </source>
</evidence>
<dbReference type="Pfam" id="PF07690">
    <property type="entry name" value="MFS_1"/>
    <property type="match status" value="1"/>
</dbReference>
<organism evidence="10 11">
    <name type="scientific">Sphingobium baderi</name>
    <dbReference type="NCBI Taxonomy" id="1332080"/>
    <lineage>
        <taxon>Bacteria</taxon>
        <taxon>Pseudomonadati</taxon>
        <taxon>Pseudomonadota</taxon>
        <taxon>Alphaproteobacteria</taxon>
        <taxon>Sphingomonadales</taxon>
        <taxon>Sphingomonadaceae</taxon>
        <taxon>Sphingobium</taxon>
    </lineage>
</organism>
<dbReference type="EMBL" id="CP013264">
    <property type="protein sequence ID" value="ALR20191.1"/>
    <property type="molecule type" value="Genomic_DNA"/>
</dbReference>
<feature type="transmembrane region" description="Helical" evidence="8">
    <location>
        <begin position="282"/>
        <end position="303"/>
    </location>
</feature>
<dbReference type="GO" id="GO:0005886">
    <property type="term" value="C:plasma membrane"/>
    <property type="evidence" value="ECO:0007669"/>
    <property type="project" value="UniProtKB-SubCell"/>
</dbReference>
<keyword evidence="6 8" id="KW-1133">Transmembrane helix</keyword>
<feature type="transmembrane region" description="Helical" evidence="8">
    <location>
        <begin position="140"/>
        <end position="162"/>
    </location>
</feature>
<dbReference type="PANTHER" id="PTHR43124:SF3">
    <property type="entry name" value="CHLORAMPHENICOL EFFLUX PUMP RV0191"/>
    <property type="match status" value="1"/>
</dbReference>
<reference evidence="10 11" key="1">
    <citation type="submission" date="2015-11" db="EMBL/GenBank/DDBJ databases">
        <title>A Two-component Flavoprotein Monooxygenase System MeaXY Responsible for para-Hydroxylation of 2-Methyl-6-ethylaniline and 2,6-Diethylaniline in Sphingobium baderi DE-13.</title>
        <authorList>
            <person name="Cheng M."/>
            <person name="Meng Q."/>
            <person name="Yang Y."/>
            <person name="Chu C."/>
            <person name="Yan X."/>
            <person name="He J."/>
            <person name="Li S."/>
        </authorList>
    </citation>
    <scope>NUCLEOTIDE SEQUENCE [LARGE SCALE GENOMIC DNA]</scope>
    <source>
        <strain evidence="10 11">DE-13</strain>
    </source>
</reference>
<feature type="transmembrane region" description="Helical" evidence="8">
    <location>
        <begin position="168"/>
        <end position="190"/>
    </location>
</feature>
<dbReference type="InterPro" id="IPR050189">
    <property type="entry name" value="MFS_Efflux_Transporters"/>
</dbReference>
<dbReference type="KEGG" id="sbd:ATN00_07625"/>
<keyword evidence="8" id="KW-0997">Cell inner membrane</keyword>
<keyword evidence="7 8" id="KW-0472">Membrane</keyword>
<dbReference type="PANTHER" id="PTHR43124">
    <property type="entry name" value="PURINE EFFLUX PUMP PBUE"/>
    <property type="match status" value="1"/>
</dbReference>
<dbReference type="Proteomes" id="UP000056968">
    <property type="component" value="Chromosome"/>
</dbReference>
<evidence type="ECO:0000256" key="5">
    <source>
        <dbReference type="ARBA" id="ARBA00022692"/>
    </source>
</evidence>